<dbReference type="Pfam" id="PF01590">
    <property type="entry name" value="GAF"/>
    <property type="match status" value="1"/>
</dbReference>
<dbReference type="InterPro" id="IPR001932">
    <property type="entry name" value="PPM-type_phosphatase-like_dom"/>
</dbReference>
<dbReference type="InterPro" id="IPR029016">
    <property type="entry name" value="GAF-like_dom_sf"/>
</dbReference>
<protein>
    <submittedName>
        <fullName evidence="4">Serine phosphatase RsbU (Regulator of sigma subunit)</fullName>
    </submittedName>
</protein>
<dbReference type="RefSeq" id="WP_116883988.1">
    <property type="nucleotide sequence ID" value="NZ_CABMMC010000088.1"/>
</dbReference>
<dbReference type="PANTHER" id="PTHR43156">
    <property type="entry name" value="STAGE II SPORULATION PROTEIN E-RELATED"/>
    <property type="match status" value="1"/>
</dbReference>
<dbReference type="Proteomes" id="UP000245959">
    <property type="component" value="Unassembled WGS sequence"/>
</dbReference>
<dbReference type="SUPFAM" id="SSF81606">
    <property type="entry name" value="PP2C-like"/>
    <property type="match status" value="1"/>
</dbReference>
<evidence type="ECO:0000259" key="3">
    <source>
        <dbReference type="SMART" id="SM00331"/>
    </source>
</evidence>
<comment type="caution">
    <text evidence="4">The sequence shown here is derived from an EMBL/GenBank/DDBJ whole genome shotgun (WGS) entry which is preliminary data.</text>
</comment>
<dbReference type="Gene3D" id="3.30.450.40">
    <property type="match status" value="1"/>
</dbReference>
<dbReference type="SMART" id="SM00065">
    <property type="entry name" value="GAF"/>
    <property type="match status" value="1"/>
</dbReference>
<keyword evidence="5" id="KW-1185">Reference proteome</keyword>
<dbReference type="InterPro" id="IPR036457">
    <property type="entry name" value="PPM-type-like_dom_sf"/>
</dbReference>
<gene>
    <name evidence="4" type="ORF">C8D82_11339</name>
</gene>
<accession>A0A2U1AYQ5</accession>
<feature type="domain" description="PPM-type phosphatase" evidence="3">
    <location>
        <begin position="249"/>
        <end position="466"/>
    </location>
</feature>
<dbReference type="Pfam" id="PF07228">
    <property type="entry name" value="SpoIIE"/>
    <property type="match status" value="1"/>
</dbReference>
<feature type="domain" description="GAF" evidence="2">
    <location>
        <begin position="59"/>
        <end position="222"/>
    </location>
</feature>
<sequence length="470" mass="52439">MAWIIVVLVILLLPVAITAVHFWRRSAELARLLDHANERRREIGSFLNRFSTGLQSEEGVAGAMHAAARHVAEQTDAEAVAIYEMAGDELRAIGVCGTYPLVHSTNKVLFSKHHHLFEALRRERIAPGQGFLGGIVVNRQAELVPDASADTRFVEYPEYSTLGSVMAIPLLRDGMLVGVVCAATNRRRPGSSFSEAQFERLRLLSGQVLMVQNLVQVYSEISRRERIDQELEFARHLQMSLLPSAFPAWDQFSIDAYTRSAKEVNGDFYDFVEIDNNRLLIIIGDACGKGIPACMLTAMTRSFARSLADNFTTLSDFLKQVNNKLHRDTDADRFITLGCCLLDRSNSLIEFGRAGHTDLVTYVHDHIRIVSPDGTALGILPDDFATFDTICLAFEPGTTLMMFSDGLSEALDKNAEEFGIERLTEVFRRSCEQGGTPQVIMDRILNVVADFEEEQNDDQTIVLIRHTGKI</sequence>
<organism evidence="4 5">
    <name type="scientific">Victivallis vadensis</name>
    <dbReference type="NCBI Taxonomy" id="172901"/>
    <lineage>
        <taxon>Bacteria</taxon>
        <taxon>Pseudomonadati</taxon>
        <taxon>Lentisphaerota</taxon>
        <taxon>Lentisphaeria</taxon>
        <taxon>Victivallales</taxon>
        <taxon>Victivallaceae</taxon>
        <taxon>Victivallis</taxon>
    </lineage>
</organism>
<proteinExistence type="predicted"/>
<dbReference type="EMBL" id="QEKH01000013">
    <property type="protein sequence ID" value="PVY41566.1"/>
    <property type="molecule type" value="Genomic_DNA"/>
</dbReference>
<dbReference type="PANTHER" id="PTHR43156:SF2">
    <property type="entry name" value="STAGE II SPORULATION PROTEIN E"/>
    <property type="match status" value="1"/>
</dbReference>
<reference evidence="4 5" key="1">
    <citation type="submission" date="2018-04" db="EMBL/GenBank/DDBJ databases">
        <title>Genomic Encyclopedia of Type Strains, Phase IV (KMG-IV): sequencing the most valuable type-strain genomes for metagenomic binning, comparative biology and taxonomic classification.</title>
        <authorList>
            <person name="Goeker M."/>
        </authorList>
    </citation>
    <scope>NUCLEOTIDE SEQUENCE [LARGE SCALE GENOMIC DNA]</scope>
    <source>
        <strain evidence="4 5">DSM 14823</strain>
    </source>
</reference>
<dbReference type="GeneID" id="78295295"/>
<evidence type="ECO:0000313" key="4">
    <source>
        <dbReference type="EMBL" id="PVY41566.1"/>
    </source>
</evidence>
<dbReference type="SUPFAM" id="SSF55781">
    <property type="entry name" value="GAF domain-like"/>
    <property type="match status" value="1"/>
</dbReference>
<dbReference type="InterPro" id="IPR052016">
    <property type="entry name" value="Bact_Sigma-Reg"/>
</dbReference>
<dbReference type="OrthoDB" id="9773346at2"/>
<evidence type="ECO:0000259" key="2">
    <source>
        <dbReference type="SMART" id="SM00065"/>
    </source>
</evidence>
<dbReference type="Gene3D" id="3.60.40.10">
    <property type="entry name" value="PPM-type phosphatase domain"/>
    <property type="match status" value="1"/>
</dbReference>
<keyword evidence="1" id="KW-0378">Hydrolase</keyword>
<dbReference type="AlphaFoldDB" id="A0A2U1AYQ5"/>
<evidence type="ECO:0000256" key="1">
    <source>
        <dbReference type="ARBA" id="ARBA00022801"/>
    </source>
</evidence>
<dbReference type="SMART" id="SM00331">
    <property type="entry name" value="PP2C_SIG"/>
    <property type="match status" value="1"/>
</dbReference>
<dbReference type="InterPro" id="IPR003018">
    <property type="entry name" value="GAF"/>
</dbReference>
<dbReference type="GO" id="GO:0016791">
    <property type="term" value="F:phosphatase activity"/>
    <property type="evidence" value="ECO:0007669"/>
    <property type="project" value="TreeGrafter"/>
</dbReference>
<evidence type="ECO:0000313" key="5">
    <source>
        <dbReference type="Proteomes" id="UP000245959"/>
    </source>
</evidence>
<name>A0A2U1AYQ5_9BACT</name>